<comment type="caution">
    <text evidence="3">The sequence shown here is derived from an EMBL/GenBank/DDBJ whole genome shotgun (WGS) entry which is preliminary data.</text>
</comment>
<dbReference type="InterPro" id="IPR001584">
    <property type="entry name" value="Integrase_cat-core"/>
</dbReference>
<evidence type="ECO:0000313" key="3">
    <source>
        <dbReference type="EMBL" id="MCK9879138.1"/>
    </source>
</evidence>
<feature type="domain" description="Integrase catalytic" evidence="2">
    <location>
        <begin position="267"/>
        <end position="431"/>
    </location>
</feature>
<gene>
    <name evidence="3" type="ORF">MXD59_25870</name>
</gene>
<dbReference type="Pfam" id="PF00665">
    <property type="entry name" value="rve"/>
    <property type="match status" value="1"/>
</dbReference>
<keyword evidence="4" id="KW-1185">Reference proteome</keyword>
<dbReference type="PANTHER" id="PTHR46889:SF5">
    <property type="entry name" value="INTEGRASE PROTEIN"/>
    <property type="match status" value="1"/>
</dbReference>
<evidence type="ECO:0000259" key="2">
    <source>
        <dbReference type="PROSITE" id="PS50994"/>
    </source>
</evidence>
<dbReference type="InterPro" id="IPR048020">
    <property type="entry name" value="Transpos_IS3"/>
</dbReference>
<dbReference type="InterPro" id="IPR012337">
    <property type="entry name" value="RNaseH-like_sf"/>
</dbReference>
<dbReference type="Proteomes" id="UP001201873">
    <property type="component" value="Unassembled WGS sequence"/>
</dbReference>
<feature type="region of interest" description="Disordered" evidence="1">
    <location>
        <begin position="72"/>
        <end position="102"/>
    </location>
</feature>
<dbReference type="SUPFAM" id="SSF53098">
    <property type="entry name" value="Ribonuclease H-like"/>
    <property type="match status" value="1"/>
</dbReference>
<dbReference type="Gene3D" id="3.30.420.10">
    <property type="entry name" value="Ribonuclease H-like superfamily/Ribonuclease H"/>
    <property type="match status" value="1"/>
</dbReference>
<accession>A0ABT0K754</accession>
<sequence>MADMASSKQEDGGVSSSRGGPRSDRPKRRTFTAAYKKRILNEYDGLTGAGERGALLRREGLYHSHIQKWREAQEQGAREALEGRPAGRPAAAETDADNERLRRENERLTAELARTKAALEVGGKSARALGTDLRERGFRQETRQIVDEAFTSLVPLTSVKVACDLLGLSRATMYRRRHPTPSTDIPSRTPAVHPAALDDTERERLLELLNSDRFVDKSAAQVWATLLDEGVYLASVSTMYRLLRARAQTVERRAQATHPARKKPELLATRPNEIWSWDITKLTGPARGVYFDLYVILDIFSRKAIHFEVHPTENGELAKAFIEHAVAANGRVRPIAVHADRGTSMTSQPVAALLAYLNIDQSHSRPHVSNDNPYSEAQFKTLKYCPAFPGRFGSLQDARVFCDVFFAYYNNEHRHSGIALHTPASVHDGTAHEIQARRAQVLDAAYAAHPERFHRRPTPPALPTRAWINQPPAIIETEEALPTNQAA</sequence>
<dbReference type="InterPro" id="IPR050900">
    <property type="entry name" value="Transposase_IS3/IS150/IS904"/>
</dbReference>
<dbReference type="PROSITE" id="PS50994">
    <property type="entry name" value="INTEGRASE"/>
    <property type="match status" value="1"/>
</dbReference>
<feature type="region of interest" description="Disordered" evidence="1">
    <location>
        <begin position="1"/>
        <end position="32"/>
    </location>
</feature>
<name>A0ABT0K754_9ACTN</name>
<dbReference type="NCBIfam" id="NF033516">
    <property type="entry name" value="transpos_IS3"/>
    <property type="match status" value="1"/>
</dbReference>
<evidence type="ECO:0000313" key="4">
    <source>
        <dbReference type="Proteomes" id="UP001201873"/>
    </source>
</evidence>
<organism evidence="3 4">
    <name type="scientific">Frankia umida</name>
    <dbReference type="NCBI Taxonomy" id="573489"/>
    <lineage>
        <taxon>Bacteria</taxon>
        <taxon>Bacillati</taxon>
        <taxon>Actinomycetota</taxon>
        <taxon>Actinomycetes</taxon>
        <taxon>Frankiales</taxon>
        <taxon>Frankiaceae</taxon>
        <taxon>Frankia</taxon>
    </lineage>
</organism>
<dbReference type="RefSeq" id="WP_248827182.1">
    <property type="nucleotide sequence ID" value="NZ_JALKFT010000090.1"/>
</dbReference>
<feature type="compositionally biased region" description="Basic and acidic residues" evidence="1">
    <location>
        <begin position="72"/>
        <end position="82"/>
    </location>
</feature>
<dbReference type="EMBL" id="JALKFT010000090">
    <property type="protein sequence ID" value="MCK9879138.1"/>
    <property type="molecule type" value="Genomic_DNA"/>
</dbReference>
<protein>
    <submittedName>
        <fullName evidence="3">IS3 family transposase</fullName>
    </submittedName>
</protein>
<dbReference type="InterPro" id="IPR036397">
    <property type="entry name" value="RNaseH_sf"/>
</dbReference>
<feature type="non-terminal residue" evidence="3">
    <location>
        <position position="487"/>
    </location>
</feature>
<reference evidence="3 4" key="1">
    <citation type="submission" date="2022-04" db="EMBL/GenBank/DDBJ databases">
        <title>Genome diversity in the genus Frankia.</title>
        <authorList>
            <person name="Carlos-Shanley C."/>
            <person name="Hahn D."/>
        </authorList>
    </citation>
    <scope>NUCLEOTIDE SEQUENCE [LARGE SCALE GENOMIC DNA]</scope>
    <source>
        <strain evidence="3 4">Ag45/Mut15</strain>
    </source>
</reference>
<dbReference type="PANTHER" id="PTHR46889">
    <property type="entry name" value="TRANSPOSASE INSF FOR INSERTION SEQUENCE IS3B-RELATED"/>
    <property type="match status" value="1"/>
</dbReference>
<evidence type="ECO:0000256" key="1">
    <source>
        <dbReference type="SAM" id="MobiDB-lite"/>
    </source>
</evidence>
<proteinExistence type="predicted"/>